<evidence type="ECO:0000313" key="3">
    <source>
        <dbReference type="EMBL" id="CAB0028822.1"/>
    </source>
</evidence>
<dbReference type="InterPro" id="IPR050951">
    <property type="entry name" value="Retrovirus_Pol_polyprotein"/>
</dbReference>
<feature type="compositionally biased region" description="Basic and acidic residues" evidence="1">
    <location>
        <begin position="1033"/>
        <end position="1049"/>
    </location>
</feature>
<dbReference type="InterPro" id="IPR043128">
    <property type="entry name" value="Rev_trsase/Diguanyl_cyclase"/>
</dbReference>
<evidence type="ECO:0000256" key="1">
    <source>
        <dbReference type="SAM" id="MobiDB-lite"/>
    </source>
</evidence>
<feature type="region of interest" description="Disordered" evidence="1">
    <location>
        <begin position="1033"/>
        <end position="1066"/>
    </location>
</feature>
<dbReference type="Gene3D" id="4.10.60.10">
    <property type="entry name" value="Zinc finger, CCHC-type"/>
    <property type="match status" value="1"/>
</dbReference>
<dbReference type="InterPro" id="IPR000477">
    <property type="entry name" value="RT_dom"/>
</dbReference>
<dbReference type="PANTHER" id="PTHR37984:SF5">
    <property type="entry name" value="PROTEIN NYNRIN-LIKE"/>
    <property type="match status" value="1"/>
</dbReference>
<proteinExistence type="predicted"/>
<keyword evidence="4" id="KW-1185">Reference proteome</keyword>
<feature type="domain" description="Reverse transcriptase" evidence="2">
    <location>
        <begin position="769"/>
        <end position="954"/>
    </location>
</feature>
<dbReference type="GO" id="GO:0008270">
    <property type="term" value="F:zinc ion binding"/>
    <property type="evidence" value="ECO:0007669"/>
    <property type="project" value="InterPro"/>
</dbReference>
<dbReference type="InterPro" id="IPR043502">
    <property type="entry name" value="DNA/RNA_pol_sf"/>
</dbReference>
<dbReference type="PANTHER" id="PTHR37984">
    <property type="entry name" value="PROTEIN CBG26694"/>
    <property type="match status" value="1"/>
</dbReference>
<feature type="region of interest" description="Disordered" evidence="1">
    <location>
        <begin position="256"/>
        <end position="284"/>
    </location>
</feature>
<dbReference type="GO" id="GO:0071897">
    <property type="term" value="P:DNA biosynthetic process"/>
    <property type="evidence" value="ECO:0007669"/>
    <property type="project" value="UniProtKB-ARBA"/>
</dbReference>
<dbReference type="InterPro" id="IPR036875">
    <property type="entry name" value="Znf_CCHC_sf"/>
</dbReference>
<dbReference type="EMBL" id="CADCXV010000202">
    <property type="protein sequence ID" value="CAB0028822.1"/>
    <property type="molecule type" value="Genomic_DNA"/>
</dbReference>
<gene>
    <name evidence="3" type="ORF">TBRA_LOCUS943</name>
</gene>
<dbReference type="Proteomes" id="UP000479190">
    <property type="component" value="Unassembled WGS sequence"/>
</dbReference>
<dbReference type="SUPFAM" id="SSF56672">
    <property type="entry name" value="DNA/RNA polymerases"/>
    <property type="match status" value="1"/>
</dbReference>
<evidence type="ECO:0000313" key="4">
    <source>
        <dbReference type="Proteomes" id="UP000479190"/>
    </source>
</evidence>
<sequence>MSDEHSNRKGLVSSAPYVSQREVTRNYLAEATEAERRALIEEQYPGFSDLISRRDLLIEMQSVDMSQSDGHPESETQYEPRVDAQQSASVDELATMFGNTNFSTNSMVALSTTRADEVLVDVHNSAYGLTDNQPTDNRSNAARSVKFQSPLIDKKSIESNTKVIINAPRPVTATGARAMKEAPSNDRGLLCRVASSSPHAGSNNNNFFQIDNSANASKADDELMELLARIDNYVKSRNQGHSGYNGQAAYNQYNRGYEAPTQPSSDLSLVRQGTHTEYSTGRASGTPSSFGLFNDIVKKIPKFDGTPNTLKLFCTAVEEAVEQLPFFEQKIVRALQPKLGGDAQYIVGNLADYQNVQELLRDLRDRFVNRNVADGLAMQLGSAKQQAGEDVRKFVVTIRFLYDNVVAAYRQAPDLNAFERESAIYSLQSSVIDCFLYGLLEPLKMEVRIKNPKTLAEAIKIAGETERKLRYRSLTGSNITSVGLIGVPLRTEQFVNTNACNDKRVVCQICEKPGHSGRDCNLVKRALLQCSICNKRGHEASTCNRANKDSRDASADSSQQNNNNNNNIELPPRSHKTIAARVINDEPVGLVPLQNLGEEILFGNFIGTRTPQGQVLAECINTTDETIIIPRPRVELLPCDTMSHENNKTANEDSVALNKTCIYSLFSEEKISEEKESLPPGLVLYAADRVNRIIELMDTAGCDEKELAAVRELVEHNPYVFGLDGEPLLISTTLKCSIKTTSEVPFTPKYYRYPPQIKQVIQKELDKLIKNDIIKPSNTPWLSPLWAVPKKTLDADGNKKWRIVTDFRQLNAMSENECYPLPLTVDILERLASAKYISCIDLRNGFHQIAMDEDSAHKTGFAGPNGVYEFKRLAMGIKSGPSVFSRAMSLALAGLQGMELEIYLDDVMVPGETIEEHNVRFKRMLDRFKAVNMSIEPMKCQMLKRDAHVMGYIVGHGEIRMDNTKIAAMRDFPLLTDKKKLKQFLGLTGNFDELAEATKEYRDPNNHRANLRIRRMNGYSEHNGCAESHARLVRSDDIPAKPPDNESRPQDITGARDYNTSARDTGSSVLQNADAAQAAEKAEEVLQGHTNAALCKYYVAKRKPPRDRPPWFDNKLNGFGGLKISKDHPFKYRENLIFVMSVNICEKSEIFDALVERDYVSLDILKDSNYTTALTQLATRVKRDSAVERTRNRTAEQKTQRCIRGHEFLTHKSAIAHLERSEYSR</sequence>
<dbReference type="GO" id="GO:0003676">
    <property type="term" value="F:nucleic acid binding"/>
    <property type="evidence" value="ECO:0007669"/>
    <property type="project" value="InterPro"/>
</dbReference>
<organism evidence="3 4">
    <name type="scientific">Trichogramma brassicae</name>
    <dbReference type="NCBI Taxonomy" id="86971"/>
    <lineage>
        <taxon>Eukaryota</taxon>
        <taxon>Metazoa</taxon>
        <taxon>Ecdysozoa</taxon>
        <taxon>Arthropoda</taxon>
        <taxon>Hexapoda</taxon>
        <taxon>Insecta</taxon>
        <taxon>Pterygota</taxon>
        <taxon>Neoptera</taxon>
        <taxon>Endopterygota</taxon>
        <taxon>Hymenoptera</taxon>
        <taxon>Apocrita</taxon>
        <taxon>Proctotrupomorpha</taxon>
        <taxon>Chalcidoidea</taxon>
        <taxon>Trichogrammatidae</taxon>
        <taxon>Trichogramma</taxon>
    </lineage>
</organism>
<dbReference type="InterPro" id="IPR001878">
    <property type="entry name" value="Znf_CCHC"/>
</dbReference>
<dbReference type="Gene3D" id="3.30.70.270">
    <property type="match status" value="1"/>
</dbReference>
<feature type="non-terminal residue" evidence="3">
    <location>
        <position position="1225"/>
    </location>
</feature>
<dbReference type="Pfam" id="PF00078">
    <property type="entry name" value="RVT_1"/>
    <property type="match status" value="1"/>
</dbReference>
<evidence type="ECO:0000259" key="2">
    <source>
        <dbReference type="PROSITE" id="PS50878"/>
    </source>
</evidence>
<reference evidence="3 4" key="1">
    <citation type="submission" date="2020-02" db="EMBL/GenBank/DDBJ databases">
        <authorList>
            <person name="Ferguson B K."/>
        </authorList>
    </citation>
    <scope>NUCLEOTIDE SEQUENCE [LARGE SCALE GENOMIC DNA]</scope>
</reference>
<protein>
    <recommendedName>
        <fullName evidence="2">Reverse transcriptase domain-containing protein</fullName>
    </recommendedName>
</protein>
<dbReference type="CDD" id="cd01647">
    <property type="entry name" value="RT_LTR"/>
    <property type="match status" value="1"/>
</dbReference>
<dbReference type="PROSITE" id="PS50878">
    <property type="entry name" value="RT_POL"/>
    <property type="match status" value="1"/>
</dbReference>
<feature type="compositionally biased region" description="Low complexity" evidence="1">
    <location>
        <begin position="555"/>
        <end position="567"/>
    </location>
</feature>
<dbReference type="SMART" id="SM00343">
    <property type="entry name" value="ZnF_C2HC"/>
    <property type="match status" value="2"/>
</dbReference>
<dbReference type="OrthoDB" id="7616733at2759"/>
<dbReference type="SUPFAM" id="SSF57756">
    <property type="entry name" value="Retrovirus zinc finger-like domains"/>
    <property type="match status" value="1"/>
</dbReference>
<name>A0A6H5HW71_9HYME</name>
<accession>A0A6H5HW71</accession>
<feature type="region of interest" description="Disordered" evidence="1">
    <location>
        <begin position="542"/>
        <end position="573"/>
    </location>
</feature>
<dbReference type="Gene3D" id="3.10.10.10">
    <property type="entry name" value="HIV Type 1 Reverse Transcriptase, subunit A, domain 1"/>
    <property type="match status" value="1"/>
</dbReference>
<feature type="compositionally biased region" description="Polar residues" evidence="1">
    <location>
        <begin position="261"/>
        <end position="284"/>
    </location>
</feature>
<dbReference type="AlphaFoldDB" id="A0A6H5HW71"/>